<dbReference type="EMBL" id="BMHP01000001">
    <property type="protein sequence ID" value="GGD49768.1"/>
    <property type="molecule type" value="Genomic_DNA"/>
</dbReference>
<dbReference type="InterPro" id="IPR002878">
    <property type="entry name" value="ChsH2_C"/>
</dbReference>
<organism evidence="2 3">
    <name type="scientific">Paenibacillus nasutitermitis</name>
    <dbReference type="NCBI Taxonomy" id="1652958"/>
    <lineage>
        <taxon>Bacteria</taxon>
        <taxon>Bacillati</taxon>
        <taxon>Bacillota</taxon>
        <taxon>Bacilli</taxon>
        <taxon>Bacillales</taxon>
        <taxon>Paenibacillaceae</taxon>
        <taxon>Paenibacillus</taxon>
    </lineage>
</organism>
<dbReference type="Proteomes" id="UP000612456">
    <property type="component" value="Unassembled WGS sequence"/>
</dbReference>
<reference evidence="2" key="2">
    <citation type="submission" date="2020-09" db="EMBL/GenBank/DDBJ databases">
        <authorList>
            <person name="Sun Q."/>
            <person name="Zhou Y."/>
        </authorList>
    </citation>
    <scope>NUCLEOTIDE SEQUENCE</scope>
    <source>
        <strain evidence="2">CGMCC 1.15178</strain>
    </source>
</reference>
<dbReference type="SUPFAM" id="SSF50249">
    <property type="entry name" value="Nucleic acid-binding proteins"/>
    <property type="match status" value="1"/>
</dbReference>
<dbReference type="PANTHER" id="PTHR34075">
    <property type="entry name" value="BLR3430 PROTEIN"/>
    <property type="match status" value="1"/>
</dbReference>
<keyword evidence="3" id="KW-1185">Reference proteome</keyword>
<sequence length="111" mass="12253">MSHPFTVYQCHSCGLRSITAPGYCSRCRSKQSYELIEAEGRGTVFSCTTVYVCEQKWQAEAPYQLAVIECEEGLRVLGRIADSGANPVKIGTSVTLTEVRDGVPFFHIMQG</sequence>
<proteinExistence type="predicted"/>
<dbReference type="PANTHER" id="PTHR34075:SF5">
    <property type="entry name" value="BLR3430 PROTEIN"/>
    <property type="match status" value="1"/>
</dbReference>
<evidence type="ECO:0000259" key="1">
    <source>
        <dbReference type="Pfam" id="PF01796"/>
    </source>
</evidence>
<protein>
    <recommendedName>
        <fullName evidence="1">ChsH2 C-terminal OB-fold domain-containing protein</fullName>
    </recommendedName>
</protein>
<evidence type="ECO:0000313" key="2">
    <source>
        <dbReference type="EMBL" id="GGD49768.1"/>
    </source>
</evidence>
<dbReference type="InterPro" id="IPR012340">
    <property type="entry name" value="NA-bd_OB-fold"/>
</dbReference>
<gene>
    <name evidence="2" type="ORF">GCM10010911_04120</name>
</gene>
<dbReference type="RefSeq" id="WP_188988642.1">
    <property type="nucleotide sequence ID" value="NZ_BMHP01000001.1"/>
</dbReference>
<dbReference type="AlphaFoldDB" id="A0A917DLG2"/>
<comment type="caution">
    <text evidence="2">The sequence shown here is derived from an EMBL/GenBank/DDBJ whole genome shotgun (WGS) entry which is preliminary data.</text>
</comment>
<reference evidence="2" key="1">
    <citation type="journal article" date="2014" name="Int. J. Syst. Evol. Microbiol.">
        <title>Complete genome sequence of Corynebacterium casei LMG S-19264T (=DSM 44701T), isolated from a smear-ripened cheese.</title>
        <authorList>
            <consortium name="US DOE Joint Genome Institute (JGI-PGF)"/>
            <person name="Walter F."/>
            <person name="Albersmeier A."/>
            <person name="Kalinowski J."/>
            <person name="Ruckert C."/>
        </authorList>
    </citation>
    <scope>NUCLEOTIDE SEQUENCE</scope>
    <source>
        <strain evidence="2">CGMCC 1.15178</strain>
    </source>
</reference>
<name>A0A917DLG2_9BACL</name>
<feature type="domain" description="ChsH2 C-terminal OB-fold" evidence="1">
    <location>
        <begin position="37"/>
        <end position="96"/>
    </location>
</feature>
<dbReference type="InterPro" id="IPR052513">
    <property type="entry name" value="Thioester_dehydratase-like"/>
</dbReference>
<dbReference type="Pfam" id="PF01796">
    <property type="entry name" value="OB_ChsH2_C"/>
    <property type="match status" value="1"/>
</dbReference>
<evidence type="ECO:0000313" key="3">
    <source>
        <dbReference type="Proteomes" id="UP000612456"/>
    </source>
</evidence>
<accession>A0A917DLG2</accession>